<organism evidence="2 3">
    <name type="scientific">Sphingobacterium tenebrionis</name>
    <dbReference type="NCBI Taxonomy" id="3111775"/>
    <lineage>
        <taxon>Bacteria</taxon>
        <taxon>Pseudomonadati</taxon>
        <taxon>Bacteroidota</taxon>
        <taxon>Sphingobacteriia</taxon>
        <taxon>Sphingobacteriales</taxon>
        <taxon>Sphingobacteriaceae</taxon>
        <taxon>Sphingobacterium</taxon>
    </lineage>
</organism>
<dbReference type="Proteomes" id="UP001363035">
    <property type="component" value="Unassembled WGS sequence"/>
</dbReference>
<dbReference type="SUPFAM" id="SSF52218">
    <property type="entry name" value="Flavoproteins"/>
    <property type="match status" value="1"/>
</dbReference>
<reference evidence="2 3" key="1">
    <citation type="submission" date="2024-01" db="EMBL/GenBank/DDBJ databases">
        <title>Sphingobacterium tenebrionis sp. nov., a novel endophyte isolated from tenebrio molitor intestines.</title>
        <authorList>
            <person name="Zhang C."/>
        </authorList>
    </citation>
    <scope>NUCLEOTIDE SEQUENCE [LARGE SCALE GENOMIC DNA]</scope>
    <source>
        <strain evidence="2 3">PU5-4</strain>
    </source>
</reference>
<dbReference type="RefSeq" id="WP_336557999.1">
    <property type="nucleotide sequence ID" value="NZ_JAYLLN010000050.1"/>
</dbReference>
<keyword evidence="3" id="KW-1185">Reference proteome</keyword>
<feature type="domain" description="NADPH-dependent FMN reductase-like" evidence="1">
    <location>
        <begin position="3"/>
        <end position="128"/>
    </location>
</feature>
<dbReference type="Pfam" id="PF03358">
    <property type="entry name" value="FMN_red"/>
    <property type="match status" value="1"/>
</dbReference>
<dbReference type="EC" id="1.-.-.-" evidence="2"/>
<dbReference type="Gene3D" id="3.40.50.360">
    <property type="match status" value="1"/>
</dbReference>
<dbReference type="InterPro" id="IPR029039">
    <property type="entry name" value="Flavoprotein-like_sf"/>
</dbReference>
<evidence type="ECO:0000259" key="1">
    <source>
        <dbReference type="Pfam" id="PF03358"/>
    </source>
</evidence>
<dbReference type="PANTHER" id="PTHR30543">
    <property type="entry name" value="CHROMATE REDUCTASE"/>
    <property type="match status" value="1"/>
</dbReference>
<comment type="caution">
    <text evidence="2">The sequence shown here is derived from an EMBL/GenBank/DDBJ whole genome shotgun (WGS) entry which is preliminary data.</text>
</comment>
<dbReference type="PANTHER" id="PTHR30543:SF21">
    <property type="entry name" value="NAD(P)H-DEPENDENT FMN REDUCTASE LOT6"/>
    <property type="match status" value="1"/>
</dbReference>
<dbReference type="InterPro" id="IPR005025">
    <property type="entry name" value="FMN_Rdtase-like_dom"/>
</dbReference>
<evidence type="ECO:0000313" key="3">
    <source>
        <dbReference type="Proteomes" id="UP001363035"/>
    </source>
</evidence>
<evidence type="ECO:0000313" key="2">
    <source>
        <dbReference type="EMBL" id="MEI5986269.1"/>
    </source>
</evidence>
<proteinExistence type="predicted"/>
<keyword evidence="2" id="KW-0560">Oxidoreductase</keyword>
<sequence length="179" mass="20263">MRNIFVINGSASENSSNQKIINNIIQLNKESFKYIIYNDLKYLPHFDPERSIINTPKEIVEFRKCIENADGILFCTPEYIFSIPSGLKNVLEWCVSTTVFSDKPIGIITASANGEKGHEELQLIMKTLMTNFNPETTLLISGVKGKVNTSGEINDEKTIIKLKEFSESFNELVKYNSTD</sequence>
<dbReference type="EMBL" id="JAYLLN010000050">
    <property type="protein sequence ID" value="MEI5986269.1"/>
    <property type="molecule type" value="Genomic_DNA"/>
</dbReference>
<dbReference type="InterPro" id="IPR050712">
    <property type="entry name" value="NAD(P)H-dep_reductase"/>
</dbReference>
<gene>
    <name evidence="2" type="ORF">VJ786_15295</name>
</gene>
<dbReference type="GO" id="GO:0016491">
    <property type="term" value="F:oxidoreductase activity"/>
    <property type="evidence" value="ECO:0007669"/>
    <property type="project" value="UniProtKB-KW"/>
</dbReference>
<name>A0ABU8IA01_9SPHI</name>
<accession>A0ABU8IA01</accession>
<protein>
    <submittedName>
        <fullName evidence="2">NADPH-dependent FMN reductase</fullName>
        <ecNumber evidence="2">1.-.-.-</ecNumber>
    </submittedName>
</protein>